<keyword evidence="8 9" id="KW-0804">Transcription</keyword>
<keyword evidence="6 9" id="KW-0805">Transcription regulation</keyword>
<keyword evidence="15" id="KW-1185">Reference proteome</keyword>
<keyword evidence="5 9" id="KW-0678">Repressor</keyword>
<evidence type="ECO:0000256" key="3">
    <source>
        <dbReference type="ARBA" id="ARBA00008316"/>
    </source>
</evidence>
<protein>
    <recommendedName>
        <fullName evidence="9 10">Arginine repressor</fullName>
    </recommendedName>
</protein>
<keyword evidence="9" id="KW-0028">Amino-acid biosynthesis</keyword>
<name>U3GZ64_9CORY</name>
<dbReference type="PANTHER" id="PTHR34471">
    <property type="entry name" value="ARGININE REPRESSOR"/>
    <property type="match status" value="1"/>
</dbReference>
<dbReference type="InterPro" id="IPR036388">
    <property type="entry name" value="WH-like_DNA-bd_sf"/>
</dbReference>
<dbReference type="STRING" id="1348662.CARG_04370"/>
<gene>
    <name evidence="9" type="primary">argR</name>
    <name evidence="14" type="ORF">CARG_04370</name>
</gene>
<dbReference type="SUPFAM" id="SSF55252">
    <property type="entry name" value="C-terminal domain of arginine repressor"/>
    <property type="match status" value="1"/>
</dbReference>
<evidence type="ECO:0000313" key="14">
    <source>
        <dbReference type="EMBL" id="AGU15017.1"/>
    </source>
</evidence>
<dbReference type="RefSeq" id="WP_020976170.1">
    <property type="nucleotide sequence ID" value="NC_022198.1"/>
</dbReference>
<keyword evidence="9" id="KW-0055">Arginine biosynthesis</keyword>
<evidence type="ECO:0000259" key="12">
    <source>
        <dbReference type="Pfam" id="PF01316"/>
    </source>
</evidence>
<dbReference type="KEGG" id="caz:CARG_04370"/>
<evidence type="ECO:0000259" key="13">
    <source>
        <dbReference type="Pfam" id="PF02863"/>
    </source>
</evidence>
<comment type="similarity">
    <text evidence="3 9">Belongs to the ArgR family.</text>
</comment>
<dbReference type="eggNOG" id="COG1438">
    <property type="taxonomic scope" value="Bacteria"/>
</dbReference>
<dbReference type="EMBL" id="CP006365">
    <property type="protein sequence ID" value="AGU15017.1"/>
    <property type="molecule type" value="Genomic_DNA"/>
</dbReference>
<dbReference type="GO" id="GO:0003700">
    <property type="term" value="F:DNA-binding transcription factor activity"/>
    <property type="evidence" value="ECO:0007669"/>
    <property type="project" value="UniProtKB-UniRule"/>
</dbReference>
<keyword evidence="7 9" id="KW-0238">DNA-binding</keyword>
<dbReference type="InterPro" id="IPR020899">
    <property type="entry name" value="Arg_repress_C"/>
</dbReference>
<organism evidence="14 15">
    <name type="scientific">Corynebacterium argentoratense DSM 44202</name>
    <dbReference type="NCBI Taxonomy" id="1348662"/>
    <lineage>
        <taxon>Bacteria</taxon>
        <taxon>Bacillati</taxon>
        <taxon>Actinomycetota</taxon>
        <taxon>Actinomycetes</taxon>
        <taxon>Mycobacteriales</taxon>
        <taxon>Corynebacteriaceae</taxon>
        <taxon>Corynebacterium</taxon>
    </lineage>
</organism>
<proteinExistence type="inferred from homology"/>
<evidence type="ECO:0000256" key="7">
    <source>
        <dbReference type="ARBA" id="ARBA00023125"/>
    </source>
</evidence>
<dbReference type="InterPro" id="IPR020900">
    <property type="entry name" value="Arg_repress_DNA-bd"/>
</dbReference>
<dbReference type="AlphaFoldDB" id="U3GZ64"/>
<dbReference type="PATRIC" id="fig|1348662.3.peg.859"/>
<dbReference type="GO" id="GO:0051259">
    <property type="term" value="P:protein complex oligomerization"/>
    <property type="evidence" value="ECO:0007669"/>
    <property type="project" value="InterPro"/>
</dbReference>
<dbReference type="Pfam" id="PF01316">
    <property type="entry name" value="Arg_repressor"/>
    <property type="match status" value="1"/>
</dbReference>
<evidence type="ECO:0000313" key="15">
    <source>
        <dbReference type="Proteomes" id="UP000016943"/>
    </source>
</evidence>
<feature type="domain" description="Arginine repressor C-terminal" evidence="13">
    <location>
        <begin position="90"/>
        <end position="155"/>
    </location>
</feature>
<evidence type="ECO:0000256" key="8">
    <source>
        <dbReference type="ARBA" id="ARBA00023163"/>
    </source>
</evidence>
<dbReference type="GO" id="GO:0006526">
    <property type="term" value="P:L-arginine biosynthetic process"/>
    <property type="evidence" value="ECO:0007669"/>
    <property type="project" value="UniProtKB-UniPathway"/>
</dbReference>
<dbReference type="GO" id="GO:0034618">
    <property type="term" value="F:arginine binding"/>
    <property type="evidence" value="ECO:0007669"/>
    <property type="project" value="InterPro"/>
</dbReference>
<dbReference type="OrthoDB" id="7060358at2"/>
<dbReference type="HAMAP" id="MF_00173">
    <property type="entry name" value="Arg_repressor"/>
    <property type="match status" value="1"/>
</dbReference>
<dbReference type="HOGENOM" id="CLU_097103_1_1_11"/>
<dbReference type="PRINTS" id="PR01467">
    <property type="entry name" value="ARGREPRESSOR"/>
</dbReference>
<evidence type="ECO:0000256" key="9">
    <source>
        <dbReference type="HAMAP-Rule" id="MF_00173"/>
    </source>
</evidence>
<dbReference type="GO" id="GO:0005737">
    <property type="term" value="C:cytoplasm"/>
    <property type="evidence" value="ECO:0007669"/>
    <property type="project" value="UniProtKB-SubCell"/>
</dbReference>
<comment type="subcellular location">
    <subcellularLocation>
        <location evidence="2 9">Cytoplasm</location>
    </subcellularLocation>
</comment>
<reference evidence="14 15" key="1">
    <citation type="journal article" date="2013" name="Genome Announc.">
        <title>Whole-Genome Sequence of the Clinical Strain Corynebacterium argentoratense DSM 44202, Isolated from a Human Throat Specimen.</title>
        <authorList>
            <person name="Bomholt C."/>
            <person name="Glaub A."/>
            <person name="Gravermann K."/>
            <person name="Albersmeier A."/>
            <person name="Brinkrolf K."/>
            <person name="Ruckert C."/>
            <person name="Tauch A."/>
        </authorList>
    </citation>
    <scope>NUCLEOTIDE SEQUENCE [LARGE SCALE GENOMIC DNA]</scope>
    <source>
        <strain evidence="14">DSM 44202</strain>
    </source>
</reference>
<dbReference type="Proteomes" id="UP000016943">
    <property type="component" value="Chromosome"/>
</dbReference>
<dbReference type="GO" id="GO:1900079">
    <property type="term" value="P:regulation of arginine biosynthetic process"/>
    <property type="evidence" value="ECO:0007669"/>
    <property type="project" value="UniProtKB-UniRule"/>
</dbReference>
<evidence type="ECO:0000256" key="1">
    <source>
        <dbReference type="ARBA" id="ARBA00002095"/>
    </source>
</evidence>
<feature type="region of interest" description="Disordered" evidence="11">
    <location>
        <begin position="62"/>
        <end position="81"/>
    </location>
</feature>
<evidence type="ECO:0000256" key="5">
    <source>
        <dbReference type="ARBA" id="ARBA00022491"/>
    </source>
</evidence>
<dbReference type="GO" id="GO:0003677">
    <property type="term" value="F:DNA binding"/>
    <property type="evidence" value="ECO:0007669"/>
    <property type="project" value="UniProtKB-KW"/>
</dbReference>
<evidence type="ECO:0000256" key="11">
    <source>
        <dbReference type="SAM" id="MobiDB-lite"/>
    </source>
</evidence>
<dbReference type="PANTHER" id="PTHR34471:SF1">
    <property type="entry name" value="ARGININE REPRESSOR"/>
    <property type="match status" value="1"/>
</dbReference>
<dbReference type="InterPro" id="IPR036390">
    <property type="entry name" value="WH_DNA-bd_sf"/>
</dbReference>
<dbReference type="GeneID" id="78249670"/>
<dbReference type="UniPathway" id="UPA00068"/>
<sequence>MSSSRAARHQHILNLLEHHVVHNQQQLQSLLDEAGMAVTQATLSRDLDELGIIKVKPSDGSGARYAVPHSDAPITEGSSGPRDKLRKVLDDLLVSADFSGTMAVLKTPAGAAQFLASFIDRAALHNAVGCIAGDDTIFVLARSPYTGEQLAEQLRTGEGLE</sequence>
<accession>U3GZ64</accession>
<evidence type="ECO:0000256" key="2">
    <source>
        <dbReference type="ARBA" id="ARBA00004496"/>
    </source>
</evidence>
<dbReference type="Pfam" id="PF02863">
    <property type="entry name" value="Arg_repressor_C"/>
    <property type="match status" value="1"/>
</dbReference>
<comment type="pathway">
    <text evidence="9">Amino-acid biosynthesis; L-arginine biosynthesis [regulation].</text>
</comment>
<comment type="function">
    <text evidence="1 9">Regulates arginine biosynthesis genes.</text>
</comment>
<dbReference type="InterPro" id="IPR036251">
    <property type="entry name" value="Arg_repress_C_sf"/>
</dbReference>
<dbReference type="InterPro" id="IPR001669">
    <property type="entry name" value="Arg_repress"/>
</dbReference>
<evidence type="ECO:0000256" key="6">
    <source>
        <dbReference type="ARBA" id="ARBA00023015"/>
    </source>
</evidence>
<dbReference type="SUPFAM" id="SSF46785">
    <property type="entry name" value="Winged helix' DNA-binding domain"/>
    <property type="match status" value="1"/>
</dbReference>
<dbReference type="Gene3D" id="3.30.1360.40">
    <property type="match status" value="1"/>
</dbReference>
<dbReference type="NCBIfam" id="TIGR01529">
    <property type="entry name" value="argR_whole"/>
    <property type="match status" value="1"/>
</dbReference>
<evidence type="ECO:0000256" key="10">
    <source>
        <dbReference type="NCBIfam" id="TIGR01529"/>
    </source>
</evidence>
<feature type="domain" description="Arginine repressor DNA-binding" evidence="12">
    <location>
        <begin position="4"/>
        <end position="71"/>
    </location>
</feature>
<dbReference type="Gene3D" id="1.10.10.10">
    <property type="entry name" value="Winged helix-like DNA-binding domain superfamily/Winged helix DNA-binding domain"/>
    <property type="match status" value="1"/>
</dbReference>
<evidence type="ECO:0000256" key="4">
    <source>
        <dbReference type="ARBA" id="ARBA00022490"/>
    </source>
</evidence>
<keyword evidence="4 9" id="KW-0963">Cytoplasm</keyword>